<evidence type="ECO:0000313" key="3">
    <source>
        <dbReference type="Proteomes" id="UP001642409"/>
    </source>
</evidence>
<accession>A0AA86U7P1</accession>
<dbReference type="AlphaFoldDB" id="A0AA86U7P1"/>
<dbReference type="Proteomes" id="UP001642409">
    <property type="component" value="Unassembled WGS sequence"/>
</dbReference>
<organism evidence="1">
    <name type="scientific">Hexamita inflata</name>
    <dbReference type="NCBI Taxonomy" id="28002"/>
    <lineage>
        <taxon>Eukaryota</taxon>
        <taxon>Metamonada</taxon>
        <taxon>Diplomonadida</taxon>
        <taxon>Hexamitidae</taxon>
        <taxon>Hexamitinae</taxon>
        <taxon>Hexamita</taxon>
    </lineage>
</organism>
<name>A0AA86U7P1_9EUKA</name>
<protein>
    <submittedName>
        <fullName evidence="2">Hypothetical_protein</fullName>
    </submittedName>
</protein>
<reference evidence="1" key="1">
    <citation type="submission" date="2023-06" db="EMBL/GenBank/DDBJ databases">
        <authorList>
            <person name="Kurt Z."/>
        </authorList>
    </citation>
    <scope>NUCLEOTIDE SEQUENCE</scope>
</reference>
<reference evidence="2 3" key="2">
    <citation type="submission" date="2024-07" db="EMBL/GenBank/DDBJ databases">
        <authorList>
            <person name="Akdeniz Z."/>
        </authorList>
    </citation>
    <scope>NUCLEOTIDE SEQUENCE [LARGE SCALE GENOMIC DNA]</scope>
</reference>
<evidence type="ECO:0000313" key="1">
    <source>
        <dbReference type="EMBL" id="CAI9944409.1"/>
    </source>
</evidence>
<proteinExistence type="predicted"/>
<dbReference type="EMBL" id="CAXDID020000507">
    <property type="protein sequence ID" value="CAL6098322.1"/>
    <property type="molecule type" value="Genomic_DNA"/>
</dbReference>
<gene>
    <name evidence="1" type="ORF">HINF_LOCUS32054</name>
    <name evidence="2" type="ORF">HINF_LOCUS69554</name>
</gene>
<sequence length="129" mass="15230">MDDNYQVAIESTKVEINNLLKQLNEFKIVQLPLDHFEQMIFDENQYKSQYETEQQRFEQARLLLFEIQDTIDQIDPNFIQKLNEIVQEIESVLQSNNDMQASKKLIKSQVDNSISLMCEIDNELGDVEQ</sequence>
<keyword evidence="3" id="KW-1185">Reference proteome</keyword>
<evidence type="ECO:0000313" key="2">
    <source>
        <dbReference type="EMBL" id="CAL6098322.1"/>
    </source>
</evidence>
<comment type="caution">
    <text evidence="1">The sequence shown here is derived from an EMBL/GenBank/DDBJ whole genome shotgun (WGS) entry which is preliminary data.</text>
</comment>
<dbReference type="EMBL" id="CATOUU010000724">
    <property type="protein sequence ID" value="CAI9944409.1"/>
    <property type="molecule type" value="Genomic_DNA"/>
</dbReference>